<proteinExistence type="predicted"/>
<organism evidence="1 2">
    <name type="scientific">Stylosanthes scabra</name>
    <dbReference type="NCBI Taxonomy" id="79078"/>
    <lineage>
        <taxon>Eukaryota</taxon>
        <taxon>Viridiplantae</taxon>
        <taxon>Streptophyta</taxon>
        <taxon>Embryophyta</taxon>
        <taxon>Tracheophyta</taxon>
        <taxon>Spermatophyta</taxon>
        <taxon>Magnoliopsida</taxon>
        <taxon>eudicotyledons</taxon>
        <taxon>Gunneridae</taxon>
        <taxon>Pentapetalae</taxon>
        <taxon>rosids</taxon>
        <taxon>fabids</taxon>
        <taxon>Fabales</taxon>
        <taxon>Fabaceae</taxon>
        <taxon>Papilionoideae</taxon>
        <taxon>50 kb inversion clade</taxon>
        <taxon>dalbergioids sensu lato</taxon>
        <taxon>Dalbergieae</taxon>
        <taxon>Pterocarpus clade</taxon>
        <taxon>Stylosanthes</taxon>
    </lineage>
</organism>
<sequence length="71" mass="7943">VELGLSIGWAKARKSEIPKIAFILVSSSAAARARHLHCAGVRCPCLGGYEIEWRGRTIWVARARHQRKLPH</sequence>
<reference evidence="1 2" key="1">
    <citation type="journal article" date="2023" name="Plants (Basel)">
        <title>Bridging the Gap: Combining Genomics and Transcriptomics Approaches to Understand Stylosanthes scabra, an Orphan Legume from the Brazilian Caatinga.</title>
        <authorList>
            <person name="Ferreira-Neto J.R.C."/>
            <person name="da Silva M.D."/>
            <person name="Binneck E."/>
            <person name="de Melo N.F."/>
            <person name="da Silva R.H."/>
            <person name="de Melo A.L.T.M."/>
            <person name="Pandolfi V."/>
            <person name="Bustamante F.O."/>
            <person name="Brasileiro-Vidal A.C."/>
            <person name="Benko-Iseppon A.M."/>
        </authorList>
    </citation>
    <scope>NUCLEOTIDE SEQUENCE [LARGE SCALE GENOMIC DNA]</scope>
    <source>
        <tissue evidence="1">Leaves</tissue>
    </source>
</reference>
<name>A0ABU6ZUY6_9FABA</name>
<evidence type="ECO:0000313" key="2">
    <source>
        <dbReference type="Proteomes" id="UP001341840"/>
    </source>
</evidence>
<comment type="caution">
    <text evidence="1">The sequence shown here is derived from an EMBL/GenBank/DDBJ whole genome shotgun (WGS) entry which is preliminary data.</text>
</comment>
<evidence type="ECO:0000313" key="1">
    <source>
        <dbReference type="EMBL" id="MED6225700.1"/>
    </source>
</evidence>
<dbReference type="EMBL" id="JASCZI010274120">
    <property type="protein sequence ID" value="MED6225700.1"/>
    <property type="molecule type" value="Genomic_DNA"/>
</dbReference>
<protein>
    <submittedName>
        <fullName evidence="1">Uncharacterized protein</fullName>
    </submittedName>
</protein>
<accession>A0ABU6ZUY6</accession>
<gene>
    <name evidence="1" type="ORF">PIB30_096194</name>
</gene>
<keyword evidence="2" id="KW-1185">Reference proteome</keyword>
<dbReference type="Proteomes" id="UP001341840">
    <property type="component" value="Unassembled WGS sequence"/>
</dbReference>
<feature type="non-terminal residue" evidence="1">
    <location>
        <position position="1"/>
    </location>
</feature>